<keyword evidence="2" id="KW-1185">Reference proteome</keyword>
<dbReference type="RefSeq" id="WP_092560957.1">
    <property type="nucleotide sequence ID" value="NZ_FNQV01000001.1"/>
</dbReference>
<sequence length="488" mass="48434">MRVRTILAALTAIVLVGAVTALTLINPDVRPPNPAAAPHVTSVELAPQDVTQVCLTGTHVEGQAQGDEEFGDKSAATRTLTSASVIARSGEGAPSATYQRTGDAQTFALSGPAAAVLSIDNERAPGIITAPPAGGARAALVGGTVTLNSGGDVRGLGAATCQPPTTDAWLLGGATTLGASAELVLVNPTKTVATVTTSLYSERGPVDARTAATTSIAPGATERVLLESSASDIERLAVHVSVTGGAIVPAIVYGGLDGITPLGTGIISAGQGPARSQLIAGAALAGGKADALRLVNPGEGPARVSVRLIGADGSAELPGATDLTIDPGAVQDVVLDAVAEGDYAIAVTASEPVLASARTTIDSEGGARSTTWVPSAQTSTELLVPVITADGLAARVSLAAGEAAATVTYRPVLADGSLGEEANLEVPATTERTLSLPEGTRAVRLTASSPISAATILAMSDAGLGAVLPAIEDSDVRRTVAVRLGDFD</sequence>
<dbReference type="InterPro" id="IPR043777">
    <property type="entry name" value="DUF5719"/>
</dbReference>
<reference evidence="2" key="1">
    <citation type="submission" date="2016-10" db="EMBL/GenBank/DDBJ databases">
        <authorList>
            <person name="Varghese N."/>
            <person name="Submissions S."/>
        </authorList>
    </citation>
    <scope>NUCLEOTIDE SEQUENCE [LARGE SCALE GENOMIC DNA]</scope>
    <source>
        <strain evidence="2">KPR-1</strain>
    </source>
</reference>
<evidence type="ECO:0008006" key="3">
    <source>
        <dbReference type="Google" id="ProtNLM"/>
    </source>
</evidence>
<proteinExistence type="predicted"/>
<dbReference type="OrthoDB" id="3264966at2"/>
<dbReference type="Proteomes" id="UP000199288">
    <property type="component" value="Unassembled WGS sequence"/>
</dbReference>
<dbReference type="EMBL" id="FNQV01000001">
    <property type="protein sequence ID" value="SDZ75529.1"/>
    <property type="molecule type" value="Genomic_DNA"/>
</dbReference>
<accession>A0A1H3VLA8</accession>
<name>A0A1H3VLA8_9ACTO</name>
<organism evidence="1 2">
    <name type="scientific">Bowdeniella nasicola</name>
    <dbReference type="NCBI Taxonomy" id="208480"/>
    <lineage>
        <taxon>Bacteria</taxon>
        <taxon>Bacillati</taxon>
        <taxon>Actinomycetota</taxon>
        <taxon>Actinomycetes</taxon>
        <taxon>Actinomycetales</taxon>
        <taxon>Actinomycetaceae</taxon>
        <taxon>Bowdeniella</taxon>
    </lineage>
</organism>
<gene>
    <name evidence="1" type="ORF">SAMN02910418_00128</name>
</gene>
<evidence type="ECO:0000313" key="2">
    <source>
        <dbReference type="Proteomes" id="UP000199288"/>
    </source>
</evidence>
<evidence type="ECO:0000313" key="1">
    <source>
        <dbReference type="EMBL" id="SDZ75529.1"/>
    </source>
</evidence>
<dbReference type="Pfam" id="PF18986">
    <property type="entry name" value="DUF5719"/>
    <property type="match status" value="1"/>
</dbReference>
<protein>
    <recommendedName>
        <fullName evidence="3">Large extracellular alpha-helical protein</fullName>
    </recommendedName>
</protein>
<dbReference type="AlphaFoldDB" id="A0A1H3VLA8"/>